<dbReference type="OrthoDB" id="1069985at2"/>
<dbReference type="HOGENOM" id="CLU_061522_0_0_9"/>
<feature type="transmembrane region" description="Helical" evidence="1">
    <location>
        <begin position="71"/>
        <end position="92"/>
    </location>
</feature>
<sequence length="372" mass="42125" precursor="true">MKNKKKLLPKIIMMAMSCIVGAVVGILLVKRSDIKGSNGSLGKELFKVIIIVASIYISYFLGIIIHESGHLVMGLLTGYRFVSFRIGSFILVKQDGRFVIRRFSLAGTGGQCLMKHDKVEKDEDIPYFWYHSGGGLFNLASAALLCLVYLNTSSKYLAIYSMIGMIIYFFMGLINLIPLKKIGIANDGSNILESWLDPSVRRSVLNILMVNAEQMQGKTLDSMPEELFEVNSKGVTNASLNIMLLRAARDLERGDIDTAKAKFKALLEKHGIPDILIKEIRCDLLFCYIMTDEPAEVIDELYNDELQKYIKTSGKYTLCRHRLMYAYYYIYKQDIANADKEYNLSAEMAKGYYNPGEARSEMSIIERIKENH</sequence>
<dbReference type="AlphaFoldDB" id="E6UA73"/>
<keyword evidence="1" id="KW-0472">Membrane</keyword>
<dbReference type="EMBL" id="CP002403">
    <property type="protein sequence ID" value="ADU22295.1"/>
    <property type="molecule type" value="Genomic_DNA"/>
</dbReference>
<dbReference type="KEGG" id="ral:Rumal_1797"/>
<feature type="transmembrane region" description="Helical" evidence="1">
    <location>
        <begin position="128"/>
        <end position="150"/>
    </location>
</feature>
<evidence type="ECO:0000313" key="3">
    <source>
        <dbReference type="Proteomes" id="UP000006919"/>
    </source>
</evidence>
<organism evidence="2 3">
    <name type="scientific">Ruminococcus albus (strain ATCC 27210 / DSM 20455 / JCM 14654 / NCDO 2250 / 7)</name>
    <dbReference type="NCBI Taxonomy" id="697329"/>
    <lineage>
        <taxon>Bacteria</taxon>
        <taxon>Bacillati</taxon>
        <taxon>Bacillota</taxon>
        <taxon>Clostridia</taxon>
        <taxon>Eubacteriales</taxon>
        <taxon>Oscillospiraceae</taxon>
        <taxon>Ruminococcus</taxon>
    </lineage>
</organism>
<dbReference type="RefSeq" id="WP_013498459.1">
    <property type="nucleotide sequence ID" value="NC_014833.1"/>
</dbReference>
<keyword evidence="1" id="KW-1133">Transmembrane helix</keyword>
<evidence type="ECO:0000256" key="1">
    <source>
        <dbReference type="SAM" id="Phobius"/>
    </source>
</evidence>
<dbReference type="eggNOG" id="COG1994">
    <property type="taxonomic scope" value="Bacteria"/>
</dbReference>
<dbReference type="STRING" id="697329.Rumal_1797"/>
<name>E6UA73_RUMA7</name>
<feature type="transmembrane region" description="Helical" evidence="1">
    <location>
        <begin position="12"/>
        <end position="29"/>
    </location>
</feature>
<accession>E6UA73</accession>
<keyword evidence="1" id="KW-0812">Transmembrane</keyword>
<proteinExistence type="predicted"/>
<evidence type="ECO:0000313" key="2">
    <source>
        <dbReference type="EMBL" id="ADU22295.1"/>
    </source>
</evidence>
<feature type="transmembrane region" description="Helical" evidence="1">
    <location>
        <begin position="156"/>
        <end position="177"/>
    </location>
</feature>
<evidence type="ECO:0008006" key="4">
    <source>
        <dbReference type="Google" id="ProtNLM"/>
    </source>
</evidence>
<gene>
    <name evidence="2" type="ordered locus">Rumal_1797</name>
</gene>
<dbReference type="Proteomes" id="UP000006919">
    <property type="component" value="Chromosome"/>
</dbReference>
<reference evidence="2 3" key="1">
    <citation type="journal article" date="2011" name="J. Bacteriol.">
        <title>Complete genome of the cellulolytic ruminal bacterium Ruminococcus albus 7.</title>
        <authorList>
            <person name="Suen G."/>
            <person name="Stevenson D.M."/>
            <person name="Bruce D.C."/>
            <person name="Chertkov O."/>
            <person name="Copeland A."/>
            <person name="Cheng J.F."/>
            <person name="Detter C."/>
            <person name="Detter J.C."/>
            <person name="Goodwin L.A."/>
            <person name="Han C.S."/>
            <person name="Hauser L.J."/>
            <person name="Ivanova N.N."/>
            <person name="Kyrpides N.C."/>
            <person name="Land M.L."/>
            <person name="Lapidus A."/>
            <person name="Lucas S."/>
            <person name="Ovchinnikova G."/>
            <person name="Pitluck S."/>
            <person name="Tapia R."/>
            <person name="Woyke T."/>
            <person name="Boyum J."/>
            <person name="Mead D."/>
            <person name="Weimer P.J."/>
        </authorList>
    </citation>
    <scope>NUCLEOTIDE SEQUENCE [LARGE SCALE GENOMIC DNA]</scope>
    <source>
        <strain evidence="3">ATCC 27210 / DSM 20455 / JCM 14654 / NCDO 2250 / 7</strain>
    </source>
</reference>
<protein>
    <recommendedName>
        <fullName evidence="4">Peptidase family M50</fullName>
    </recommendedName>
</protein>
<feature type="transmembrane region" description="Helical" evidence="1">
    <location>
        <begin position="45"/>
        <end position="65"/>
    </location>
</feature>